<proteinExistence type="predicted"/>
<evidence type="ECO:0000313" key="1">
    <source>
        <dbReference type="EMBL" id="SHG03171.1"/>
    </source>
</evidence>
<sequence length="127" mass="14772">MEGIPAERLVFVYNANSGIGNALLDSIHKTLDPKSYNCNLCAITFGLFSEHRKWKEFRKNSGVDMEFLHRDEFKKRYPNISQDKEAFPKIFILKGGRLQEFLQKEEINNMKSQEDLIFAIEAKLSQI</sequence>
<dbReference type="OrthoDB" id="572467at2"/>
<keyword evidence="2" id="KW-1185">Reference proteome</keyword>
<protein>
    <recommendedName>
        <fullName evidence="3">GTPase</fullName>
    </recommendedName>
</protein>
<organism evidence="1 2">
    <name type="scientific">Arenibacter palladensis</name>
    <dbReference type="NCBI Taxonomy" id="237373"/>
    <lineage>
        <taxon>Bacteria</taxon>
        <taxon>Pseudomonadati</taxon>
        <taxon>Bacteroidota</taxon>
        <taxon>Flavobacteriia</taxon>
        <taxon>Flavobacteriales</taxon>
        <taxon>Flavobacteriaceae</taxon>
        <taxon>Arenibacter</taxon>
    </lineage>
</organism>
<evidence type="ECO:0008006" key="3">
    <source>
        <dbReference type="Google" id="ProtNLM"/>
    </source>
</evidence>
<dbReference type="AlphaFoldDB" id="A0A1M5GI27"/>
<evidence type="ECO:0000313" key="2">
    <source>
        <dbReference type="Proteomes" id="UP000184406"/>
    </source>
</evidence>
<accession>A0A1M5GI27</accession>
<dbReference type="EMBL" id="FQUX01000011">
    <property type="protein sequence ID" value="SHG03171.1"/>
    <property type="molecule type" value="Genomic_DNA"/>
</dbReference>
<dbReference type="RefSeq" id="WP_072865184.1">
    <property type="nucleotide sequence ID" value="NZ_FQUX01000011.1"/>
</dbReference>
<reference evidence="2" key="1">
    <citation type="submission" date="2016-11" db="EMBL/GenBank/DDBJ databases">
        <authorList>
            <person name="Varghese N."/>
            <person name="Submissions S."/>
        </authorList>
    </citation>
    <scope>NUCLEOTIDE SEQUENCE [LARGE SCALE GENOMIC DNA]</scope>
    <source>
        <strain evidence="2">DSM 17539</strain>
    </source>
</reference>
<dbReference type="Proteomes" id="UP000184406">
    <property type="component" value="Unassembled WGS sequence"/>
</dbReference>
<gene>
    <name evidence="1" type="ORF">SAMN03080594_11165</name>
</gene>
<name>A0A1M5GI27_9FLAO</name>